<reference evidence="1" key="1">
    <citation type="submission" date="2016-10" db="EMBL/GenBank/DDBJ databases">
        <title>Sequence of Gallionella enrichment culture.</title>
        <authorList>
            <person name="Poehlein A."/>
            <person name="Muehling M."/>
            <person name="Daniel R."/>
        </authorList>
    </citation>
    <scope>NUCLEOTIDE SEQUENCE</scope>
</reference>
<evidence type="ECO:0000313" key="1">
    <source>
        <dbReference type="EMBL" id="OIQ67042.1"/>
    </source>
</evidence>
<protein>
    <submittedName>
        <fullName evidence="1">Uncharacterized protein</fullName>
    </submittedName>
</protein>
<accession>A0A1J5P757</accession>
<dbReference type="EMBL" id="MLJW01006187">
    <property type="protein sequence ID" value="OIQ67042.1"/>
    <property type="molecule type" value="Genomic_DNA"/>
</dbReference>
<dbReference type="AlphaFoldDB" id="A0A1J5P757"/>
<comment type="caution">
    <text evidence="1">The sequence shown here is derived from an EMBL/GenBank/DDBJ whole genome shotgun (WGS) entry which is preliminary data.</text>
</comment>
<organism evidence="1">
    <name type="scientific">mine drainage metagenome</name>
    <dbReference type="NCBI Taxonomy" id="410659"/>
    <lineage>
        <taxon>unclassified sequences</taxon>
        <taxon>metagenomes</taxon>
        <taxon>ecological metagenomes</taxon>
    </lineage>
</organism>
<sequence length="316" mass="34587">MRDRAIGDQRQEMVDTVEACTFLVVALDDIPRCLGDIGAGEHLFFRLGILLPPHAGLQVHRRQLPLLHRVVDAHEEAKLLFLIGDGKPVFDDADARADQHTFEFGDVVKELLDLRLRGEAHHALDACAVIPRAVEQHALAARGQVGDVALEIPLGFFAIRRRGQRHGAHHAGVEALRDAFDYAALARAVTPLEDHHDLFVVMLHPILQLDKFGLQADQRVKVAVAVDGVGMLGFVDPRDFKREGGVFKLQLDVFMEGVGEFGLKPIAAGVVVRIGHGALRQQGSAALRAGRCDGSVTDRRGNVRCCTRSTCRGLSR</sequence>
<name>A0A1J5P757_9ZZZZ</name>
<proteinExistence type="predicted"/>
<gene>
    <name evidence="1" type="ORF">GALL_513850</name>
</gene>